<protein>
    <recommendedName>
        <fullName evidence="4">Cyclin N-terminal domain-containing protein</fullName>
    </recommendedName>
</protein>
<feature type="compositionally biased region" description="Pro residues" evidence="2">
    <location>
        <begin position="952"/>
        <end position="975"/>
    </location>
</feature>
<feature type="compositionally biased region" description="Polar residues" evidence="2">
    <location>
        <begin position="299"/>
        <end position="317"/>
    </location>
</feature>
<feature type="compositionally biased region" description="Polar residues" evidence="2">
    <location>
        <begin position="503"/>
        <end position="513"/>
    </location>
</feature>
<feature type="compositionally biased region" description="Low complexity" evidence="2">
    <location>
        <begin position="526"/>
        <end position="535"/>
    </location>
</feature>
<feature type="compositionally biased region" description="Low complexity" evidence="2">
    <location>
        <begin position="356"/>
        <end position="366"/>
    </location>
</feature>
<feature type="compositionally biased region" description="Basic and acidic residues" evidence="2">
    <location>
        <begin position="842"/>
        <end position="854"/>
    </location>
</feature>
<proteinExistence type="predicted"/>
<dbReference type="GO" id="GO:0016538">
    <property type="term" value="F:cyclin-dependent protein serine/threonine kinase regulator activity"/>
    <property type="evidence" value="ECO:0007669"/>
    <property type="project" value="InterPro"/>
</dbReference>
<evidence type="ECO:0000256" key="1">
    <source>
        <dbReference type="ARBA" id="ARBA00023127"/>
    </source>
</evidence>
<keyword evidence="1" id="KW-0195">Cyclin</keyword>
<name>A0A0B6ZXA4_9EUPU</name>
<dbReference type="InterPro" id="IPR043198">
    <property type="entry name" value="Cyclin/Ssn8"/>
</dbReference>
<dbReference type="AlphaFoldDB" id="A0A0B6ZXA4"/>
<dbReference type="PANTHER" id="PTHR10026">
    <property type="entry name" value="CYCLIN"/>
    <property type="match status" value="1"/>
</dbReference>
<accession>A0A0B6ZXA4</accession>
<feature type="region of interest" description="Disordered" evidence="2">
    <location>
        <begin position="279"/>
        <end position="879"/>
    </location>
</feature>
<feature type="compositionally biased region" description="Low complexity" evidence="2">
    <location>
        <begin position="250"/>
        <end position="265"/>
    </location>
</feature>
<feature type="compositionally biased region" description="Polar residues" evidence="2">
    <location>
        <begin position="282"/>
        <end position="291"/>
    </location>
</feature>
<dbReference type="Pfam" id="PF21797">
    <property type="entry name" value="CycT2-like_C"/>
    <property type="match status" value="1"/>
</dbReference>
<feature type="region of interest" description="Disordered" evidence="2">
    <location>
        <begin position="891"/>
        <end position="975"/>
    </location>
</feature>
<organism evidence="3">
    <name type="scientific">Arion vulgaris</name>
    <dbReference type="NCBI Taxonomy" id="1028688"/>
    <lineage>
        <taxon>Eukaryota</taxon>
        <taxon>Metazoa</taxon>
        <taxon>Spiralia</taxon>
        <taxon>Lophotrochozoa</taxon>
        <taxon>Mollusca</taxon>
        <taxon>Gastropoda</taxon>
        <taxon>Heterobranchia</taxon>
        <taxon>Euthyneura</taxon>
        <taxon>Panpulmonata</taxon>
        <taxon>Eupulmonata</taxon>
        <taxon>Stylommatophora</taxon>
        <taxon>Helicina</taxon>
        <taxon>Arionoidea</taxon>
        <taxon>Arionidae</taxon>
        <taxon>Arion</taxon>
    </lineage>
</organism>
<feature type="compositionally biased region" description="Low complexity" evidence="2">
    <location>
        <begin position="337"/>
        <end position="348"/>
    </location>
</feature>
<feature type="compositionally biased region" description="Low complexity" evidence="2">
    <location>
        <begin position="558"/>
        <end position="570"/>
    </location>
</feature>
<dbReference type="EMBL" id="HACG01025596">
    <property type="protein sequence ID" value="CEK72461.1"/>
    <property type="molecule type" value="Transcribed_RNA"/>
</dbReference>
<feature type="compositionally biased region" description="Pro residues" evidence="2">
    <location>
        <begin position="536"/>
        <end position="548"/>
    </location>
</feature>
<gene>
    <name evidence="3" type="primary">ORF82504</name>
</gene>
<feature type="compositionally biased region" description="Basic and acidic residues" evidence="2">
    <location>
        <begin position="689"/>
        <end position="701"/>
    </location>
</feature>
<dbReference type="Gene3D" id="1.10.472.10">
    <property type="entry name" value="Cyclin-like"/>
    <property type="match status" value="1"/>
</dbReference>
<dbReference type="SUPFAM" id="SSF47954">
    <property type="entry name" value="Cyclin-like"/>
    <property type="match status" value="1"/>
</dbReference>
<evidence type="ECO:0000313" key="3">
    <source>
        <dbReference type="EMBL" id="CEK72461.1"/>
    </source>
</evidence>
<reference evidence="3" key="1">
    <citation type="submission" date="2014-12" db="EMBL/GenBank/DDBJ databases">
        <title>Insight into the proteome of Arion vulgaris.</title>
        <authorList>
            <person name="Aradska J."/>
            <person name="Bulat T."/>
            <person name="Smidak R."/>
            <person name="Sarate P."/>
            <person name="Gangsoo J."/>
            <person name="Sialana F."/>
            <person name="Bilban M."/>
            <person name="Lubec G."/>
        </authorList>
    </citation>
    <scope>NUCLEOTIDE SEQUENCE</scope>
    <source>
        <tissue evidence="3">Skin</tissue>
    </source>
</reference>
<feature type="compositionally biased region" description="Low complexity" evidence="2">
    <location>
        <begin position="723"/>
        <end position="738"/>
    </location>
</feature>
<dbReference type="InterPro" id="IPR036915">
    <property type="entry name" value="Cyclin-like_sf"/>
</dbReference>
<evidence type="ECO:0000256" key="2">
    <source>
        <dbReference type="SAM" id="MobiDB-lite"/>
    </source>
</evidence>
<feature type="compositionally biased region" description="Polar residues" evidence="2">
    <location>
        <begin position="891"/>
        <end position="900"/>
    </location>
</feature>
<feature type="compositionally biased region" description="Basic residues" evidence="2">
    <location>
        <begin position="800"/>
        <end position="823"/>
    </location>
</feature>
<feature type="compositionally biased region" description="Polar residues" evidence="2">
    <location>
        <begin position="647"/>
        <end position="681"/>
    </location>
</feature>
<evidence type="ECO:0008006" key="4">
    <source>
        <dbReference type="Google" id="ProtNLM"/>
    </source>
</evidence>
<feature type="compositionally biased region" description="Polar residues" evidence="2">
    <location>
        <begin position="420"/>
        <end position="433"/>
    </location>
</feature>
<feature type="compositionally biased region" description="Basic and acidic residues" evidence="2">
    <location>
        <begin position="772"/>
        <end position="785"/>
    </location>
</feature>
<feature type="compositionally biased region" description="Polar residues" evidence="2">
    <location>
        <begin position="616"/>
        <end position="634"/>
    </location>
</feature>
<feature type="compositionally biased region" description="Polar residues" evidence="2">
    <location>
        <begin position="571"/>
        <end position="596"/>
    </location>
</feature>
<feature type="region of interest" description="Disordered" evidence="2">
    <location>
        <begin position="216"/>
        <end position="265"/>
    </location>
</feature>
<feature type="non-terminal residue" evidence="3">
    <location>
        <position position="1"/>
    </location>
</feature>
<feature type="compositionally biased region" description="Basic residues" evidence="2">
    <location>
        <begin position="367"/>
        <end position="378"/>
    </location>
</feature>
<feature type="compositionally biased region" description="Polar residues" evidence="2">
    <location>
        <begin position="384"/>
        <end position="412"/>
    </location>
</feature>
<sequence length="975" mass="105630">QLALGFAFAGGKVEESARKLEHLIRTAVEVIRNNRNKEFLDKSDPLTYEMDCQWRSKIEALCQNNCSIESGAYLEMRKLVLECETEIYGVIGFQLQIVHPHNYVIRMCALLGAENIKDISQYAYNLATASSQLTMLCLKYSPETLATMCLNIAAKAHSVRFEPMKDSNLKWYQIIVPNTDFAEIEAVSEEFLHLIKGCPLLPSWMTNLARMSRVNSNRVMPGPSRGPGAASVSAQPGARTSLPTVAAATSGSIPPSSSSTSVPQHYSARVAQTAAASAYLPASQTTDSRQPQGLVRAPGSQSQSEIVISPSNRQSSAEGGGSATMGASDAHLREPVPSSHPRSHSSGGNAHMRPPHASSAVSSGAVQHHHHQQQHRTHPPGNGRPTNQGAVPSGNSRPIPKLSQSSSANPQGNRPPPLQQPGQSHSTSHQSLPRSAHDHTRPQQDPSHTHEQSNSDTMKLSHDPSRPRDQSRSHEPSRSQEAPRHSQGRSERRSDTVVDTRRITPQQESNSGRPLTRPEHSSSQRPTELSPHTPHTSPPLPVLSPPEPGSDVSQFVPSSGDASDSGANANVNSSPEKSQSNPESQKQRSLANQGQKLINHGPKLSLTMYRERASAKSRTPAEQVSSGEETSISVGATDESYILSGLNPESATNSPAGGSLRHSTSNLDLANFSKPQDSPNNPRIKIKVKRDPSSGERHAVKYADSGLKIKIKPIRSETAGATDGDAGPSGLDLSSSSSTPREEGEIVEDTPPSSGDSEQKSERLKIRLSVPKSEHGSGYNRRESDQGSNGHSSEREPGHRSHHHGHHRSHHHNKSKKHSKHDRSRHEGKSSSKRSASTLDYYDERPAKSSRPDTHSVQGGEVSHRLAGYSEFPSSNLSSRILQQQNSGFSINDAFSSTMPHNIFNDDDDDMGHTHPPITPTTEPAHHERFHQLMAQHRARLETTTTTTTMKPPLPKGPPPPPSSPPPPPPAPPNL</sequence>
<feature type="compositionally biased region" description="Low complexity" evidence="2">
    <location>
        <begin position="914"/>
        <end position="923"/>
    </location>
</feature>
<feature type="compositionally biased region" description="Basic and acidic residues" evidence="2">
    <location>
        <begin position="435"/>
        <end position="502"/>
    </location>
</feature>
<dbReference type="GO" id="GO:0006357">
    <property type="term" value="P:regulation of transcription by RNA polymerase II"/>
    <property type="evidence" value="ECO:0007669"/>
    <property type="project" value="InterPro"/>
</dbReference>